<organism evidence="1 2">
    <name type="scientific">Weissella confusa</name>
    <name type="common">Lactobacillus confusus</name>
    <dbReference type="NCBI Taxonomy" id="1583"/>
    <lineage>
        <taxon>Bacteria</taxon>
        <taxon>Bacillati</taxon>
        <taxon>Bacillota</taxon>
        <taxon>Bacilli</taxon>
        <taxon>Lactobacillales</taxon>
        <taxon>Lactobacillaceae</taxon>
        <taxon>Weissella</taxon>
    </lineage>
</organism>
<dbReference type="AlphaFoldDB" id="A0AA41CUS7"/>
<comment type="caution">
    <text evidence="1">The sequence shown here is derived from an EMBL/GenBank/DDBJ whole genome shotgun (WGS) entry which is preliminary data.</text>
</comment>
<accession>A0AA41CUS7</accession>
<dbReference type="Pfam" id="PF09491">
    <property type="entry name" value="RE_AlwI"/>
    <property type="match status" value="1"/>
</dbReference>
<sequence>MRLENSTSPFSFGDTSFRRADFSESFPVVMPILNEYKKAHPRWEKAEQIDFYATLMDKSELFSREEADTDGKRGRTLTNSMMKPGFVTKDRSIGEAGLHWVENDLVEADTIEQLFVFTPSTLVFTRQLLKVRVYEAGNTGNKFFRPFLFLLNMLSKYGDMPKEHLLYTTMAVRPSFTETEVNSVINDYQQVVDKKVTFDDYFDQHFAAALQFGQAVIQDGANQLERIFNGELLTDEELKIYLPNNNGPVYRKRYQDFLVELNNFNTSHSPEALEKLIIMSKNNTIKNSFGGGSAVFKAKSNVSVTDFIHNNLNSPLLSGDSNEIYHMFQVGKYKYLRSQYLDLNVRYLSMTGLISSKNGYMSLDLKPIVDSILRATELTFVGDDDYEQYEDNKNSPFYSDITMMSILRIDEDAASRTIQTVFQQYGVVSIEELRDTLEHHKTEKLTDLIEAEFYRERIIKILELFMSRRTLNDTADKDIKKAVTEAASGPTIFEFIVAISWYHLNGKKLDIFNALNLEFDANMLPISHAPGGRGDIEFKYNDPMNLLIEVTLMNPNNQKRGEMEPIIRHTTNLAVEAKPVPTQGIFVANEIDTNVENVFRAMAFTELNSTETDGSVQGINLFALSIGELKALLENNVSDRKVLEVINNNLPDNPVSVSNEWRKPILSEMGI</sequence>
<name>A0AA41CUS7_WEICO</name>
<gene>
    <name evidence="1" type="ORF">HAU20_11130</name>
</gene>
<reference evidence="1 2" key="1">
    <citation type="journal article" date="2021" name="Int. J. Food Microbiol.">
        <title>Safety demonstration of a microbial species for use in the food chain: Weissella confusa.</title>
        <authorList>
            <person name="Bourdichon F."/>
            <person name="Patrone V."/>
            <person name="Fontana A."/>
            <person name="Milani G."/>
            <person name="Morelli L."/>
        </authorList>
    </citation>
    <scope>NUCLEOTIDE SEQUENCE [LARGE SCALE GENOMIC DNA]</scope>
    <source>
        <strain evidence="1 2">CCUG 43002</strain>
    </source>
</reference>
<evidence type="ECO:0000313" key="2">
    <source>
        <dbReference type="Proteomes" id="UP000728106"/>
    </source>
</evidence>
<dbReference type="EMBL" id="JAAOCP010000019">
    <property type="protein sequence ID" value="MBJ7639921.1"/>
    <property type="molecule type" value="Genomic_DNA"/>
</dbReference>
<dbReference type="GO" id="GO:0004519">
    <property type="term" value="F:endonuclease activity"/>
    <property type="evidence" value="ECO:0007669"/>
    <property type="project" value="UniProtKB-KW"/>
</dbReference>
<evidence type="ECO:0000313" key="1">
    <source>
        <dbReference type="EMBL" id="MBJ7639921.1"/>
    </source>
</evidence>
<dbReference type="InterPro" id="IPR018573">
    <property type="entry name" value="Restrct_endonuc_II_AlwI"/>
</dbReference>
<keyword evidence="2" id="KW-1185">Reference proteome</keyword>
<dbReference type="Gene3D" id="3.40.91.50">
    <property type="match status" value="1"/>
</dbReference>
<keyword evidence="1" id="KW-0378">Hydrolase</keyword>
<protein>
    <submittedName>
        <fullName evidence="1">AlwI family type II restriction endonuclease</fullName>
    </submittedName>
</protein>
<dbReference type="Proteomes" id="UP000728106">
    <property type="component" value="Unassembled WGS sequence"/>
</dbReference>
<keyword evidence="1" id="KW-0255">Endonuclease</keyword>
<dbReference type="RefSeq" id="WP_199412582.1">
    <property type="nucleotide sequence ID" value="NZ_JAAOCP010000019.1"/>
</dbReference>
<keyword evidence="1" id="KW-0540">Nuclease</keyword>
<proteinExistence type="predicted"/>